<evidence type="ECO:0000313" key="1">
    <source>
        <dbReference type="EMBL" id="GIG04229.1"/>
    </source>
</evidence>
<organism evidence="1 2">
    <name type="scientific">Catellatospora coxensis</name>
    <dbReference type="NCBI Taxonomy" id="310354"/>
    <lineage>
        <taxon>Bacteria</taxon>
        <taxon>Bacillati</taxon>
        <taxon>Actinomycetota</taxon>
        <taxon>Actinomycetes</taxon>
        <taxon>Micromonosporales</taxon>
        <taxon>Micromonosporaceae</taxon>
        <taxon>Catellatospora</taxon>
    </lineage>
</organism>
<evidence type="ECO:0000313" key="2">
    <source>
        <dbReference type="Proteomes" id="UP000630887"/>
    </source>
</evidence>
<name>A0A8J3KSH7_9ACTN</name>
<proteinExistence type="predicted"/>
<dbReference type="EMBL" id="BONI01000006">
    <property type="protein sequence ID" value="GIG04229.1"/>
    <property type="molecule type" value="Genomic_DNA"/>
</dbReference>
<sequence length="194" mass="21374">MPYAGSRTKDTGTWLLPADENAFDRLLRERIELIAWRCSHPGPVGLHPTHMHPTLAEAMACGSVQAFLHLPFGAALPQTVTLANGVRPPAGPPTEATVQLLRARIRNGHDGRSFEAGRLAVRWYENEVSPETHRTLVGQTRQIWSALTAATRLVRVDGREKPLFGFRIGQAAEAMIRETGGQLAVSGVLRFRLR</sequence>
<gene>
    <name evidence="1" type="ORF">Cco03nite_09290</name>
</gene>
<protein>
    <submittedName>
        <fullName evidence="1">Uncharacterized protein</fullName>
    </submittedName>
</protein>
<keyword evidence="2" id="KW-1185">Reference proteome</keyword>
<reference evidence="1 2" key="1">
    <citation type="submission" date="2021-01" db="EMBL/GenBank/DDBJ databases">
        <title>Whole genome shotgun sequence of Catellatospora coxensis NBRC 107359.</title>
        <authorList>
            <person name="Komaki H."/>
            <person name="Tamura T."/>
        </authorList>
    </citation>
    <scope>NUCLEOTIDE SEQUENCE [LARGE SCALE GENOMIC DNA]</scope>
    <source>
        <strain evidence="1 2">NBRC 107359</strain>
    </source>
</reference>
<dbReference type="Proteomes" id="UP000630887">
    <property type="component" value="Unassembled WGS sequence"/>
</dbReference>
<dbReference type="AlphaFoldDB" id="A0A8J3KSH7"/>
<accession>A0A8J3KSH7</accession>
<comment type="caution">
    <text evidence="1">The sequence shown here is derived from an EMBL/GenBank/DDBJ whole genome shotgun (WGS) entry which is preliminary data.</text>
</comment>